<dbReference type="EnsemblMetazoa" id="AEPI010597-RA">
    <property type="protein sequence ID" value="AEPI010597-PA"/>
    <property type="gene ID" value="AEPI010597"/>
</dbReference>
<protein>
    <submittedName>
        <fullName evidence="2">Uncharacterized protein</fullName>
    </submittedName>
</protein>
<dbReference type="AlphaFoldDB" id="A0A182PUG1"/>
<accession>A0A182PUG1</accession>
<proteinExistence type="predicted"/>
<keyword evidence="1" id="KW-1133">Transmembrane helix</keyword>
<dbReference type="Proteomes" id="UP000075885">
    <property type="component" value="Unassembled WGS sequence"/>
</dbReference>
<organism evidence="2 3">
    <name type="scientific">Anopheles epiroticus</name>
    <dbReference type="NCBI Taxonomy" id="199890"/>
    <lineage>
        <taxon>Eukaryota</taxon>
        <taxon>Metazoa</taxon>
        <taxon>Ecdysozoa</taxon>
        <taxon>Arthropoda</taxon>
        <taxon>Hexapoda</taxon>
        <taxon>Insecta</taxon>
        <taxon>Pterygota</taxon>
        <taxon>Neoptera</taxon>
        <taxon>Endopterygota</taxon>
        <taxon>Diptera</taxon>
        <taxon>Nematocera</taxon>
        <taxon>Culicoidea</taxon>
        <taxon>Culicidae</taxon>
        <taxon>Anophelinae</taxon>
        <taxon>Anopheles</taxon>
    </lineage>
</organism>
<dbReference type="STRING" id="199890.A0A182PUG1"/>
<keyword evidence="1" id="KW-0812">Transmembrane</keyword>
<dbReference type="InterPro" id="IPR032675">
    <property type="entry name" value="LRR_dom_sf"/>
</dbReference>
<dbReference type="VEuPathDB" id="VectorBase:AEPI010597"/>
<reference evidence="3" key="1">
    <citation type="submission" date="2013-03" db="EMBL/GenBank/DDBJ databases">
        <title>The Genome Sequence of Anopheles epiroticus epiroticus2.</title>
        <authorList>
            <consortium name="The Broad Institute Genomics Platform"/>
            <person name="Neafsey D.E."/>
            <person name="Howell P."/>
            <person name="Walker B."/>
            <person name="Young S.K."/>
            <person name="Zeng Q."/>
            <person name="Gargeya S."/>
            <person name="Fitzgerald M."/>
            <person name="Haas B."/>
            <person name="Abouelleil A."/>
            <person name="Allen A.W."/>
            <person name="Alvarado L."/>
            <person name="Arachchi H.M."/>
            <person name="Berlin A.M."/>
            <person name="Chapman S.B."/>
            <person name="Gainer-Dewar J."/>
            <person name="Goldberg J."/>
            <person name="Griggs A."/>
            <person name="Gujja S."/>
            <person name="Hansen M."/>
            <person name="Howarth C."/>
            <person name="Imamovic A."/>
            <person name="Ireland A."/>
            <person name="Larimer J."/>
            <person name="McCowan C."/>
            <person name="Murphy C."/>
            <person name="Pearson M."/>
            <person name="Poon T.W."/>
            <person name="Priest M."/>
            <person name="Roberts A."/>
            <person name="Saif S."/>
            <person name="Shea T."/>
            <person name="Sisk P."/>
            <person name="Sykes S."/>
            <person name="Wortman J."/>
            <person name="Nusbaum C."/>
            <person name="Birren B."/>
        </authorList>
    </citation>
    <scope>NUCLEOTIDE SEQUENCE [LARGE SCALE GENOMIC DNA]</scope>
    <source>
        <strain evidence="3">Epiroticus2</strain>
    </source>
</reference>
<sequence length="121" mass="14263">MVPEIVTPGIGIDFLGPVLCSWVVLSCYIWSFYNSYRLYFIIRVVNDKINSFDAFSASPSLRMVNLSNNLLFSMEHFHLQPHIERIEIDNNPWDCAWLNKCRFFDPSLFEVFRNIPYFATQ</sequence>
<evidence type="ECO:0000256" key="1">
    <source>
        <dbReference type="SAM" id="Phobius"/>
    </source>
</evidence>
<reference evidence="2" key="2">
    <citation type="submission" date="2020-05" db="UniProtKB">
        <authorList>
            <consortium name="EnsemblMetazoa"/>
        </authorList>
    </citation>
    <scope>IDENTIFICATION</scope>
    <source>
        <strain evidence="2">Epiroticus2</strain>
    </source>
</reference>
<dbReference type="SUPFAM" id="SSF52058">
    <property type="entry name" value="L domain-like"/>
    <property type="match status" value="1"/>
</dbReference>
<evidence type="ECO:0000313" key="2">
    <source>
        <dbReference type="EnsemblMetazoa" id="AEPI010597-PA"/>
    </source>
</evidence>
<dbReference type="Gene3D" id="3.80.10.10">
    <property type="entry name" value="Ribonuclease Inhibitor"/>
    <property type="match status" value="1"/>
</dbReference>
<evidence type="ECO:0000313" key="3">
    <source>
        <dbReference type="Proteomes" id="UP000075885"/>
    </source>
</evidence>
<name>A0A182PUG1_9DIPT</name>
<keyword evidence="1" id="KW-0472">Membrane</keyword>
<keyword evidence="3" id="KW-1185">Reference proteome</keyword>
<feature type="transmembrane region" description="Helical" evidence="1">
    <location>
        <begin position="14"/>
        <end position="33"/>
    </location>
</feature>